<accession>D2VDN6</accession>
<sequence length="197" mass="23609">MSRVKQRLEYYGFDASYFIGEEGLFSGKIHHDKEISDENLCIELMILIYHYLMCCLEEAKREFGYEAFHPYFCYLEEKIFPGFFDCAKRVAERSNVGQDMEAFETGVESLENWQQFILQLYVQLQCGITTSRSITEFGENGCSVNSCFLFFTLLKYFLEKKEKFLKENKQQVWELPMEKEILFKVFEYWSRYITFCE</sequence>
<gene>
    <name evidence="1" type="ORF">NAEGRDRAFT_66983</name>
</gene>
<dbReference type="RefSeq" id="XP_002677673.1">
    <property type="nucleotide sequence ID" value="XM_002677627.1"/>
</dbReference>
<dbReference type="GeneID" id="8849334"/>
<dbReference type="VEuPathDB" id="AmoebaDB:NAEGRDRAFT_66983"/>
<dbReference type="AlphaFoldDB" id="D2VDN6"/>
<proteinExistence type="predicted"/>
<dbReference type="KEGG" id="ngr:NAEGRDRAFT_66983"/>
<evidence type="ECO:0000313" key="2">
    <source>
        <dbReference type="Proteomes" id="UP000006671"/>
    </source>
</evidence>
<dbReference type="InParanoid" id="D2VDN6"/>
<organism evidence="2">
    <name type="scientific">Naegleria gruberi</name>
    <name type="common">Amoeba</name>
    <dbReference type="NCBI Taxonomy" id="5762"/>
    <lineage>
        <taxon>Eukaryota</taxon>
        <taxon>Discoba</taxon>
        <taxon>Heterolobosea</taxon>
        <taxon>Tetramitia</taxon>
        <taxon>Eutetramitia</taxon>
        <taxon>Vahlkampfiidae</taxon>
        <taxon>Naegleria</taxon>
    </lineage>
</organism>
<evidence type="ECO:0000313" key="1">
    <source>
        <dbReference type="EMBL" id="EFC44929.1"/>
    </source>
</evidence>
<dbReference type="EMBL" id="GG738865">
    <property type="protein sequence ID" value="EFC44929.1"/>
    <property type="molecule type" value="Genomic_DNA"/>
</dbReference>
<name>D2VDN6_NAEGR</name>
<keyword evidence="2" id="KW-1185">Reference proteome</keyword>
<protein>
    <submittedName>
        <fullName evidence="1">Predicted protein</fullName>
    </submittedName>
</protein>
<reference evidence="1 2" key="1">
    <citation type="journal article" date="2010" name="Cell">
        <title>The genome of Naegleria gruberi illuminates early eukaryotic versatility.</title>
        <authorList>
            <person name="Fritz-Laylin L.K."/>
            <person name="Prochnik S.E."/>
            <person name="Ginger M.L."/>
            <person name="Dacks J.B."/>
            <person name="Carpenter M.L."/>
            <person name="Field M.C."/>
            <person name="Kuo A."/>
            <person name="Paredez A."/>
            <person name="Chapman J."/>
            <person name="Pham J."/>
            <person name="Shu S."/>
            <person name="Neupane R."/>
            <person name="Cipriano M."/>
            <person name="Mancuso J."/>
            <person name="Tu H."/>
            <person name="Salamov A."/>
            <person name="Lindquist E."/>
            <person name="Shapiro H."/>
            <person name="Lucas S."/>
            <person name="Grigoriev I.V."/>
            <person name="Cande W.Z."/>
            <person name="Fulton C."/>
            <person name="Rokhsar D.S."/>
            <person name="Dawson S.C."/>
        </authorList>
    </citation>
    <scope>NUCLEOTIDE SEQUENCE [LARGE SCALE GENOMIC DNA]</scope>
    <source>
        <strain evidence="1 2">NEG-M</strain>
    </source>
</reference>
<dbReference type="Proteomes" id="UP000006671">
    <property type="component" value="Unassembled WGS sequence"/>
</dbReference>